<protein>
    <submittedName>
        <fullName evidence="4">Transcriptional regulator</fullName>
    </submittedName>
</protein>
<gene>
    <name evidence="4" type="ORF">AWW70_28475</name>
</gene>
<dbReference type="Pfam" id="PF01381">
    <property type="entry name" value="HTH_3"/>
    <property type="match status" value="1"/>
</dbReference>
<dbReference type="CDD" id="cd00093">
    <property type="entry name" value="HTH_XRE"/>
    <property type="match status" value="1"/>
</dbReference>
<organism evidence="4 5">
    <name type="scientific">Bacillus mycoides</name>
    <dbReference type="NCBI Taxonomy" id="1405"/>
    <lineage>
        <taxon>Bacteria</taxon>
        <taxon>Bacillati</taxon>
        <taxon>Bacillota</taxon>
        <taxon>Bacilli</taxon>
        <taxon>Bacillales</taxon>
        <taxon>Bacillaceae</taxon>
        <taxon>Bacillus</taxon>
        <taxon>Bacillus cereus group</taxon>
    </lineage>
</organism>
<evidence type="ECO:0000256" key="1">
    <source>
        <dbReference type="ARBA" id="ARBA00023125"/>
    </source>
</evidence>
<keyword evidence="1" id="KW-0238">DNA-binding</keyword>
<dbReference type="PANTHER" id="PTHR46558:SF15">
    <property type="entry name" value="HELIX-TURN-HELIX DOMAIN PROTEIN"/>
    <property type="match status" value="1"/>
</dbReference>
<proteinExistence type="predicted"/>
<keyword evidence="2" id="KW-1133">Transmembrane helix</keyword>
<dbReference type="Proteomes" id="UP000065797">
    <property type="component" value="Unassembled WGS sequence"/>
</dbReference>
<dbReference type="InterPro" id="IPR001387">
    <property type="entry name" value="Cro/C1-type_HTH"/>
</dbReference>
<dbReference type="SUPFAM" id="SSF47413">
    <property type="entry name" value="lambda repressor-like DNA-binding domains"/>
    <property type="match status" value="1"/>
</dbReference>
<dbReference type="RefSeq" id="WP_060748991.1">
    <property type="nucleotide sequence ID" value="NZ_LRPH01000006.1"/>
</dbReference>
<evidence type="ECO:0000256" key="2">
    <source>
        <dbReference type="SAM" id="Phobius"/>
    </source>
</evidence>
<dbReference type="AlphaFoldDB" id="A0A120EK69"/>
<keyword evidence="2" id="KW-0812">Transmembrane</keyword>
<evidence type="ECO:0000259" key="3">
    <source>
        <dbReference type="PROSITE" id="PS50943"/>
    </source>
</evidence>
<accession>A0A120EK69</accession>
<dbReference type="PANTHER" id="PTHR46558">
    <property type="entry name" value="TRACRIPTIONAL REGULATORY PROTEIN-RELATED-RELATED"/>
    <property type="match status" value="1"/>
</dbReference>
<dbReference type="Gene3D" id="1.10.260.40">
    <property type="entry name" value="lambda repressor-like DNA-binding domains"/>
    <property type="match status" value="1"/>
</dbReference>
<sequence>MSLGQQLKKFRESQNLSQEDVAKKIGVTRQAVYKWENDKSYPDIDNLIILSEFYNVTLDDLIKGNASFKKKIKIDDENYVSFYISFILIFVGICIKSSLIFGLGILLPIFYDSFKKMISSIIGEFKSIIKGN</sequence>
<dbReference type="EMBL" id="LRPH01000006">
    <property type="protein sequence ID" value="KWU68083.1"/>
    <property type="molecule type" value="Genomic_DNA"/>
</dbReference>
<dbReference type="GO" id="GO:0003677">
    <property type="term" value="F:DNA binding"/>
    <property type="evidence" value="ECO:0007669"/>
    <property type="project" value="UniProtKB-KW"/>
</dbReference>
<evidence type="ECO:0000313" key="5">
    <source>
        <dbReference type="Proteomes" id="UP000065797"/>
    </source>
</evidence>
<dbReference type="InterPro" id="IPR010982">
    <property type="entry name" value="Lambda_DNA-bd_dom_sf"/>
</dbReference>
<feature type="domain" description="HTH cro/C1-type" evidence="3">
    <location>
        <begin position="7"/>
        <end position="61"/>
    </location>
</feature>
<name>A0A120EK69_BACMY</name>
<feature type="transmembrane region" description="Helical" evidence="2">
    <location>
        <begin position="82"/>
        <end position="111"/>
    </location>
</feature>
<dbReference type="PROSITE" id="PS50943">
    <property type="entry name" value="HTH_CROC1"/>
    <property type="match status" value="1"/>
</dbReference>
<dbReference type="SMART" id="SM00530">
    <property type="entry name" value="HTH_XRE"/>
    <property type="match status" value="1"/>
</dbReference>
<keyword evidence="2" id="KW-0472">Membrane</keyword>
<reference evidence="4 5" key="1">
    <citation type="submission" date="2016-01" db="EMBL/GenBank/DDBJ databases">
        <authorList>
            <person name="McClelland M."/>
            <person name="Jain A."/>
            <person name="Saraogi P."/>
            <person name="Mendelson R."/>
            <person name="Westerman R."/>
            <person name="SanMiguel P."/>
            <person name="Csonka L."/>
        </authorList>
    </citation>
    <scope>NUCLEOTIDE SEQUENCE [LARGE SCALE GENOMIC DNA]</scope>
    <source>
        <strain evidence="4 5">PE8-15</strain>
    </source>
</reference>
<comment type="caution">
    <text evidence="4">The sequence shown here is derived from an EMBL/GenBank/DDBJ whole genome shotgun (WGS) entry which is preliminary data.</text>
</comment>
<evidence type="ECO:0000313" key="4">
    <source>
        <dbReference type="EMBL" id="KWU68083.1"/>
    </source>
</evidence>